<feature type="transmembrane region" description="Helical" evidence="1">
    <location>
        <begin position="189"/>
        <end position="213"/>
    </location>
</feature>
<evidence type="ECO:0000313" key="3">
    <source>
        <dbReference type="Proteomes" id="UP000000546"/>
    </source>
</evidence>
<sequence>MSDLSWINTYGFLGTRLFDLPSFFMCLLTVFILGYKFDISPKYQVVLALHCFLPFILNDVLFNANYMPDQFRYWGGVNELRSGELGFIEAFQSSDTVLTASALLALIPFPTPVSIISLGFYNTFLYIILFFILYVKKIFTNVSIWFYLLFPSAALYTALSLRETLILFFMILTIVYARESKVFKSIICIAPLYIIKFQNFFILGPIVLLYFIFNVAKKGMGVTKALIIGAVGLAALLLSAPIAIPLVNKFRVAMFVEDGGKAENISLITGTGDFVFQGLTSALYFLSKPLPWEASGALQFVQSVENLAVLAILYLITRQAWRKFPDKLTFWLLFMALAMSVYGLVVANYGTAVRYRYAFVVIYVLFVCADCNVQKLFPKKNRPSHANQPVTHDKGDRT</sequence>
<dbReference type="HOGENOM" id="CLU_747614_0_0_6"/>
<reference evidence="2 3" key="1">
    <citation type="journal article" date="2010" name="Appl. Environ. Microbiol.">
        <title>The genome sequence of Psychrobacter arcticus 273-4, a psychroactive Siberian permafrost bacterium, reveals mechanisms for adaptation to low-temperature growth.</title>
        <authorList>
            <person name="Ayala-del-Rio H.L."/>
            <person name="Chain P.S."/>
            <person name="Grzymski J.J."/>
            <person name="Ponder M.A."/>
            <person name="Ivanova N."/>
            <person name="Bergholz P.W."/>
            <person name="Di Bartolo G."/>
            <person name="Hauser L."/>
            <person name="Land M."/>
            <person name="Bakermans C."/>
            <person name="Rodrigues D."/>
            <person name="Klappenbach J."/>
            <person name="Zarka D."/>
            <person name="Larimer F."/>
            <person name="Richardson P."/>
            <person name="Murray A."/>
            <person name="Thomashow M."/>
            <person name="Tiedje J.M."/>
        </authorList>
    </citation>
    <scope>NUCLEOTIDE SEQUENCE [LARGE SCALE GENOMIC DNA]</scope>
    <source>
        <strain evidence="3">DSM 17307 / VKM B-2377 / 273-4</strain>
    </source>
</reference>
<feature type="transmembrane region" description="Helical" evidence="1">
    <location>
        <begin position="297"/>
        <end position="316"/>
    </location>
</feature>
<dbReference type="RefSeq" id="WP_011279955.1">
    <property type="nucleotide sequence ID" value="NC_007204.1"/>
</dbReference>
<name>Q4FTY0_PSYA2</name>
<protein>
    <recommendedName>
        <fullName evidence="4">Transmembrane protein</fullName>
    </recommendedName>
</protein>
<dbReference type="KEGG" id="par:Psyc_0669"/>
<feature type="transmembrane region" description="Helical" evidence="1">
    <location>
        <begin position="154"/>
        <end position="177"/>
    </location>
</feature>
<gene>
    <name evidence="2" type="ordered locus">Psyc_0669</name>
</gene>
<dbReference type="eggNOG" id="ENOG5032NHD">
    <property type="taxonomic scope" value="Bacteria"/>
</dbReference>
<feature type="transmembrane region" description="Helical" evidence="1">
    <location>
        <begin position="328"/>
        <end position="349"/>
    </location>
</feature>
<proteinExistence type="predicted"/>
<keyword evidence="1" id="KW-1133">Transmembrane helix</keyword>
<dbReference type="EMBL" id="CP000082">
    <property type="protein sequence ID" value="AAZ18528.1"/>
    <property type="molecule type" value="Genomic_DNA"/>
</dbReference>
<dbReference type="STRING" id="259536.Psyc_0669"/>
<dbReference type="OrthoDB" id="9204514at2"/>
<evidence type="ECO:0000313" key="2">
    <source>
        <dbReference type="EMBL" id="AAZ18528.1"/>
    </source>
</evidence>
<keyword evidence="3" id="KW-1185">Reference proteome</keyword>
<keyword evidence="1" id="KW-0812">Transmembrane</keyword>
<accession>Q4FTY0</accession>
<feature type="transmembrane region" description="Helical" evidence="1">
    <location>
        <begin position="355"/>
        <end position="373"/>
    </location>
</feature>
<keyword evidence="1" id="KW-0472">Membrane</keyword>
<evidence type="ECO:0008006" key="4">
    <source>
        <dbReference type="Google" id="ProtNLM"/>
    </source>
</evidence>
<organism evidence="2 3">
    <name type="scientific">Psychrobacter arcticus (strain DSM 17307 / VKM B-2377 / 273-4)</name>
    <dbReference type="NCBI Taxonomy" id="259536"/>
    <lineage>
        <taxon>Bacteria</taxon>
        <taxon>Pseudomonadati</taxon>
        <taxon>Pseudomonadota</taxon>
        <taxon>Gammaproteobacteria</taxon>
        <taxon>Moraxellales</taxon>
        <taxon>Moraxellaceae</taxon>
        <taxon>Psychrobacter</taxon>
    </lineage>
</organism>
<feature type="transmembrane region" description="Helical" evidence="1">
    <location>
        <begin position="225"/>
        <end position="244"/>
    </location>
</feature>
<feature type="transmembrane region" description="Helical" evidence="1">
    <location>
        <begin position="45"/>
        <end position="64"/>
    </location>
</feature>
<dbReference type="Proteomes" id="UP000000546">
    <property type="component" value="Chromosome"/>
</dbReference>
<feature type="transmembrane region" description="Helical" evidence="1">
    <location>
        <begin position="20"/>
        <end position="38"/>
    </location>
</feature>
<evidence type="ECO:0000256" key="1">
    <source>
        <dbReference type="SAM" id="Phobius"/>
    </source>
</evidence>
<dbReference type="AlphaFoldDB" id="Q4FTY0"/>